<keyword evidence="6" id="KW-1185">Reference proteome</keyword>
<feature type="region of interest" description="Disordered" evidence="3">
    <location>
        <begin position="200"/>
        <end position="221"/>
    </location>
</feature>
<accession>A0A517QRA0</accession>
<organism evidence="5 6">
    <name type="scientific">Thalassoglobus polymorphus</name>
    <dbReference type="NCBI Taxonomy" id="2527994"/>
    <lineage>
        <taxon>Bacteria</taxon>
        <taxon>Pseudomonadati</taxon>
        <taxon>Planctomycetota</taxon>
        <taxon>Planctomycetia</taxon>
        <taxon>Planctomycetales</taxon>
        <taxon>Planctomycetaceae</taxon>
        <taxon>Thalassoglobus</taxon>
    </lineage>
</organism>
<dbReference type="RefSeq" id="WP_145201611.1">
    <property type="nucleotide sequence ID" value="NZ_CP036267.1"/>
</dbReference>
<evidence type="ECO:0000256" key="2">
    <source>
        <dbReference type="PROSITE-ProRule" id="PRU00504"/>
    </source>
</evidence>
<reference evidence="5 6" key="1">
    <citation type="submission" date="2019-02" db="EMBL/GenBank/DDBJ databases">
        <title>Deep-cultivation of Planctomycetes and their phenomic and genomic characterization uncovers novel biology.</title>
        <authorList>
            <person name="Wiegand S."/>
            <person name="Jogler M."/>
            <person name="Boedeker C."/>
            <person name="Pinto D."/>
            <person name="Vollmers J."/>
            <person name="Rivas-Marin E."/>
            <person name="Kohn T."/>
            <person name="Peeters S.H."/>
            <person name="Heuer A."/>
            <person name="Rast P."/>
            <person name="Oberbeckmann S."/>
            <person name="Bunk B."/>
            <person name="Jeske O."/>
            <person name="Meyerdierks A."/>
            <person name="Storesund J.E."/>
            <person name="Kallscheuer N."/>
            <person name="Luecker S."/>
            <person name="Lage O.M."/>
            <person name="Pohl T."/>
            <person name="Merkel B.J."/>
            <person name="Hornburger P."/>
            <person name="Mueller R.-W."/>
            <person name="Bruemmer F."/>
            <person name="Labrenz M."/>
            <person name="Spormann A.M."/>
            <person name="Op den Camp H."/>
            <person name="Overmann J."/>
            <person name="Amann R."/>
            <person name="Jetten M.S.M."/>
            <person name="Mascher T."/>
            <person name="Medema M.H."/>
            <person name="Devos D.P."/>
            <person name="Kaster A.-K."/>
            <person name="Ovreas L."/>
            <person name="Rohde M."/>
            <person name="Galperin M.Y."/>
            <person name="Jogler C."/>
        </authorList>
    </citation>
    <scope>NUCLEOTIDE SEQUENCE [LARGE SCALE GENOMIC DNA]</scope>
    <source>
        <strain evidence="5 6">Mal48</strain>
    </source>
</reference>
<dbReference type="GO" id="GO:0016829">
    <property type="term" value="F:lyase activity"/>
    <property type="evidence" value="ECO:0007669"/>
    <property type="project" value="UniProtKB-KW"/>
</dbReference>
<dbReference type="InterPro" id="IPR001258">
    <property type="entry name" value="NHL_repeat"/>
</dbReference>
<evidence type="ECO:0000313" key="6">
    <source>
        <dbReference type="Proteomes" id="UP000315724"/>
    </source>
</evidence>
<dbReference type="SUPFAM" id="SSF101898">
    <property type="entry name" value="NHL repeat"/>
    <property type="match status" value="1"/>
</dbReference>
<feature type="chain" id="PRO_5022009672" evidence="4">
    <location>
        <begin position="21"/>
        <end position="364"/>
    </location>
</feature>
<dbReference type="KEGG" id="tpol:Mal48_34030"/>
<dbReference type="Proteomes" id="UP000315724">
    <property type="component" value="Chromosome"/>
</dbReference>
<dbReference type="Pfam" id="PF01436">
    <property type="entry name" value="NHL"/>
    <property type="match status" value="3"/>
</dbReference>
<evidence type="ECO:0000256" key="4">
    <source>
        <dbReference type="SAM" id="SignalP"/>
    </source>
</evidence>
<protein>
    <submittedName>
        <fullName evidence="5">Virginiamycin B lyase</fullName>
    </submittedName>
</protein>
<dbReference type="InterPro" id="IPR011042">
    <property type="entry name" value="6-blade_b-propeller_TolB-like"/>
</dbReference>
<name>A0A517QRA0_9PLAN</name>
<feature type="signal peptide" evidence="4">
    <location>
        <begin position="1"/>
        <end position="20"/>
    </location>
</feature>
<evidence type="ECO:0000256" key="1">
    <source>
        <dbReference type="ARBA" id="ARBA00022737"/>
    </source>
</evidence>
<sequence length="364" mass="38122" precursor="true">MFHRTLLFSVTLFATLPIQAAEVISIAGNGERQFSGDGGPATEAGVGNPFGVVIGPDGALYICEVSNDRVRRLDLKTGIITTVAGTGEKGYSGDGGPATEARLNEPYEVRFAANGDMYFVEMINAVVRKVDAKSGIISTVAGTGQPGFGGDGGDATKAQLNRPHSIVLDSKNNLYICDIANHRIRRVDLGTGIIETFSGTGSKAKTPDGAPASGTPLNGPRALDYDGKNNLFLALREGNALYRIDLAAGTLHHLAGTGKKGYSQSSPAKTALLSGPKGVAVGANGDVYLADTESHTIRVYRAKSKLIETVVGDGKLGDGPDGKPLTARLARPHGICLDSQGNIYIGDSENDRVRVLRNRSKVSE</sequence>
<evidence type="ECO:0000313" key="5">
    <source>
        <dbReference type="EMBL" id="QDT34143.1"/>
    </source>
</evidence>
<keyword evidence="1" id="KW-0677">Repeat</keyword>
<dbReference type="PROSITE" id="PS51125">
    <property type="entry name" value="NHL"/>
    <property type="match status" value="1"/>
</dbReference>
<dbReference type="AlphaFoldDB" id="A0A517QRA0"/>
<dbReference type="Gene3D" id="2.120.10.30">
    <property type="entry name" value="TolB, C-terminal domain"/>
    <property type="match status" value="4"/>
</dbReference>
<dbReference type="PANTHER" id="PTHR46388">
    <property type="entry name" value="NHL REPEAT-CONTAINING PROTEIN 2"/>
    <property type="match status" value="1"/>
</dbReference>
<dbReference type="EMBL" id="CP036267">
    <property type="protein sequence ID" value="QDT34143.1"/>
    <property type="molecule type" value="Genomic_DNA"/>
</dbReference>
<proteinExistence type="predicted"/>
<gene>
    <name evidence="5" type="primary">vgb_2</name>
    <name evidence="5" type="ORF">Mal48_34030</name>
</gene>
<dbReference type="OrthoDB" id="9799230at2"/>
<keyword evidence="4" id="KW-0732">Signal</keyword>
<keyword evidence="5" id="KW-0456">Lyase</keyword>
<feature type="repeat" description="NHL" evidence="2">
    <location>
        <begin position="329"/>
        <end position="359"/>
    </location>
</feature>
<evidence type="ECO:0000256" key="3">
    <source>
        <dbReference type="SAM" id="MobiDB-lite"/>
    </source>
</evidence>
<dbReference type="PANTHER" id="PTHR46388:SF2">
    <property type="entry name" value="NHL REPEAT-CONTAINING PROTEIN 2"/>
    <property type="match status" value="1"/>
</dbReference>